<protein>
    <recommendedName>
        <fullName evidence="12">Complex III subunit 9</fullName>
    </recommendedName>
</protein>
<keyword evidence="14" id="KW-1185">Reference proteome</keyword>
<keyword evidence="7 12" id="KW-0249">Electron transport</keyword>
<dbReference type="GO" id="GO:0006122">
    <property type="term" value="P:mitochondrial electron transport, ubiquinol to cytochrome c"/>
    <property type="evidence" value="ECO:0007669"/>
    <property type="project" value="UniProtKB-UniRule"/>
</dbReference>
<evidence type="ECO:0000256" key="10">
    <source>
        <dbReference type="ARBA" id="ARBA00023136"/>
    </source>
</evidence>
<keyword evidence="10" id="KW-0472">Membrane</keyword>
<dbReference type="CTD" id="29796"/>
<keyword evidence="13" id="KW-0732">Signal</keyword>
<evidence type="ECO:0000256" key="1">
    <source>
        <dbReference type="ARBA" id="ARBA00004434"/>
    </source>
</evidence>
<evidence type="ECO:0000256" key="8">
    <source>
        <dbReference type="ARBA" id="ARBA00022989"/>
    </source>
</evidence>
<evidence type="ECO:0000256" key="5">
    <source>
        <dbReference type="ARBA" id="ARBA00022692"/>
    </source>
</evidence>
<proteinExistence type="inferred from homology"/>
<evidence type="ECO:0000256" key="2">
    <source>
        <dbReference type="ARBA" id="ARBA00007856"/>
    </source>
</evidence>
<comment type="subunit">
    <text evidence="11">Component of the ubiquinol-cytochrome c oxidoreductase (cytochrome b-c1 complex, complex III, CIII), a multisubunit enzyme composed of 11 subunits. The complex is composed of 3 respiratory subunits cytochrome b, cytochrome c1 and Rieske protein UQCRFS1, 2 core protein subunits UQCRC1/QCR1 and UQCRC2/QCR2, and 6 low-molecular weight protein subunits UQCRH/QCR6, UQCRB/QCR7, UQCRQ/QCR8, UQCR10/QCR9, UQCR11/QCR10 and subunit 9, the cleavage product of Rieske protein UQCRFS1. The complex exists as an obligatory dimer and forms supercomplexes (SCs) in the inner mitochondrial membrane with NADH-ubiquinone oxidoreductase (complex I, CI) and cytochrome c oxidase (complex IV, CIV), resulting in different assemblies (supercomplex SCI(1)III(2)IV(1) and megacomplex MCI(2)III(2)IV(2)). Interacts with STMP1.</text>
</comment>
<dbReference type="GO" id="GO:0005743">
    <property type="term" value="C:mitochondrial inner membrane"/>
    <property type="evidence" value="ECO:0007669"/>
    <property type="project" value="UniProtKB-SubCell"/>
</dbReference>
<evidence type="ECO:0000256" key="3">
    <source>
        <dbReference type="ARBA" id="ARBA00022448"/>
    </source>
</evidence>
<accession>A0AAJ7UKJ1</accession>
<gene>
    <name evidence="15" type="primary">LOC116958429</name>
</gene>
<dbReference type="InterPro" id="IPR008027">
    <property type="entry name" value="QCR9"/>
</dbReference>
<dbReference type="AlphaFoldDB" id="A0AAJ7UKJ1"/>
<keyword evidence="6 12" id="KW-0999">Mitochondrion inner membrane</keyword>
<dbReference type="InterPro" id="IPR036656">
    <property type="entry name" value="QCR9_sf"/>
</dbReference>
<evidence type="ECO:0000313" key="15">
    <source>
        <dbReference type="RefSeq" id="XP_032836911.1"/>
    </source>
</evidence>
<name>A0AAJ7UKJ1_PETMA</name>
<dbReference type="PANTHER" id="PTHR12980">
    <property type="entry name" value="UBIQUINOL-CYTOCHROME C REDUCTASE COMPLEX, SUBUNIT X"/>
    <property type="match status" value="1"/>
</dbReference>
<feature type="signal peptide" evidence="13">
    <location>
        <begin position="1"/>
        <end position="22"/>
    </location>
</feature>
<evidence type="ECO:0000256" key="12">
    <source>
        <dbReference type="RuleBase" id="RU368056"/>
    </source>
</evidence>
<comment type="subunit">
    <text evidence="12">Component of the ubiquinol-cytochrome c oxidoreductase (cytochrome b-c1 complex, complex III, CIII), a multisubunit enzyme composed of 3 respiratory subunits cytochrome b, cytochrome c1 and Rieske protein, 2 core protein subunits, and additional low-molecular weight protein subunits.</text>
</comment>
<dbReference type="Proteomes" id="UP001318040">
    <property type="component" value="Chromosome 77"/>
</dbReference>
<dbReference type="SUPFAM" id="SSF81514">
    <property type="entry name" value="Subunit X (non-heme 7 kDa protein) of cytochrome bc1 complex (Ubiquinol-cytochrome c reductase)"/>
    <property type="match status" value="1"/>
</dbReference>
<evidence type="ECO:0000256" key="9">
    <source>
        <dbReference type="ARBA" id="ARBA00023128"/>
    </source>
</evidence>
<dbReference type="Pfam" id="PF05365">
    <property type="entry name" value="UCR_UQCRX_QCR9"/>
    <property type="match status" value="1"/>
</dbReference>
<reference evidence="15" key="1">
    <citation type="submission" date="2025-08" db="UniProtKB">
        <authorList>
            <consortium name="RefSeq"/>
        </authorList>
    </citation>
    <scope>IDENTIFICATION</scope>
    <source>
        <tissue evidence="15">Sperm</tissue>
    </source>
</reference>
<keyword evidence="9 12" id="KW-0496">Mitochondrion</keyword>
<dbReference type="GeneID" id="116958429"/>
<comment type="function">
    <text evidence="12">Component of the ubiquinol-cytochrome c oxidoreductase, a multisubunit transmembrane complex that is part of the mitochondrial electron transport chain which drives oxidative phosphorylation. The complex plays an important role in the uptake of multiple carbon sources present in different host niches.</text>
</comment>
<dbReference type="GO" id="GO:0045275">
    <property type="term" value="C:respiratory chain complex III"/>
    <property type="evidence" value="ECO:0007669"/>
    <property type="project" value="UniProtKB-UniRule"/>
</dbReference>
<dbReference type="PANTHER" id="PTHR12980:SF0">
    <property type="entry name" value="CYTOCHROME B-C1 COMPLEX SUBUNIT 9"/>
    <property type="match status" value="1"/>
</dbReference>
<keyword evidence="5" id="KW-0812">Transmembrane</keyword>
<evidence type="ECO:0000256" key="4">
    <source>
        <dbReference type="ARBA" id="ARBA00022660"/>
    </source>
</evidence>
<evidence type="ECO:0000256" key="11">
    <source>
        <dbReference type="ARBA" id="ARBA00064262"/>
    </source>
</evidence>
<evidence type="ECO:0000256" key="7">
    <source>
        <dbReference type="ARBA" id="ARBA00022982"/>
    </source>
</evidence>
<dbReference type="RefSeq" id="XP_032836911.1">
    <property type="nucleotide sequence ID" value="XM_032981020.1"/>
</dbReference>
<evidence type="ECO:0000313" key="14">
    <source>
        <dbReference type="Proteomes" id="UP001318040"/>
    </source>
</evidence>
<comment type="subcellular location">
    <subcellularLocation>
        <location evidence="1 12">Mitochondrion inner membrane</location>
        <topology evidence="1 12">Single-pass membrane protein</topology>
    </subcellularLocation>
</comment>
<dbReference type="FunFam" id="1.20.5.260:FF:000001">
    <property type="entry name" value="Cytochrome b-c1 complex subunit 9"/>
    <property type="match status" value="1"/>
</dbReference>
<keyword evidence="8" id="KW-1133">Transmembrane helix</keyword>
<feature type="chain" id="PRO_5042516315" description="Complex III subunit 9" evidence="13">
    <location>
        <begin position="23"/>
        <end position="62"/>
    </location>
</feature>
<organism evidence="14 15">
    <name type="scientific">Petromyzon marinus</name>
    <name type="common">Sea lamprey</name>
    <dbReference type="NCBI Taxonomy" id="7757"/>
    <lineage>
        <taxon>Eukaryota</taxon>
        <taxon>Metazoa</taxon>
        <taxon>Chordata</taxon>
        <taxon>Craniata</taxon>
        <taxon>Vertebrata</taxon>
        <taxon>Cyclostomata</taxon>
        <taxon>Hyperoartia</taxon>
        <taxon>Petromyzontiformes</taxon>
        <taxon>Petromyzontidae</taxon>
        <taxon>Petromyzon</taxon>
    </lineage>
</organism>
<comment type="similarity">
    <text evidence="2 12">Belongs to the UQCR10/QCR9 family.</text>
</comment>
<evidence type="ECO:0000256" key="6">
    <source>
        <dbReference type="ARBA" id="ARBA00022792"/>
    </source>
</evidence>
<keyword evidence="3 12" id="KW-0813">Transport</keyword>
<keyword evidence="4 12" id="KW-0679">Respiratory chain</keyword>
<dbReference type="Gene3D" id="1.20.5.260">
    <property type="entry name" value="Cytochrome b-c1 complex subunit 9"/>
    <property type="match status" value="1"/>
</dbReference>
<evidence type="ECO:0000256" key="13">
    <source>
        <dbReference type="SAM" id="SignalP"/>
    </source>
</evidence>
<sequence length="62" mass="7044">MAALLPRLSALLLGRTSTFTLALVAGAVVFERGFDHGSELLWDKLNYGKLWKHNKHKYETEE</sequence>
<dbReference type="KEGG" id="pmrn:116958429"/>